<protein>
    <submittedName>
        <fullName evidence="1">Uncharacterized protein</fullName>
    </submittedName>
</protein>
<dbReference type="EMBL" id="JAENHL010000009">
    <property type="protein sequence ID" value="MBK1871579.1"/>
    <property type="molecule type" value="Genomic_DNA"/>
</dbReference>
<gene>
    <name evidence="1" type="ORF">JHL16_34755</name>
</gene>
<accession>A0ACC5RG47</accession>
<comment type="caution">
    <text evidence="1">The sequence shown here is derived from an EMBL/GenBank/DDBJ whole genome shotgun (WGS) entry which is preliminary data.</text>
</comment>
<evidence type="ECO:0000313" key="1">
    <source>
        <dbReference type="EMBL" id="MBK1871579.1"/>
    </source>
</evidence>
<name>A0ACC5RG47_9HYPH</name>
<keyword evidence="2" id="KW-1185">Reference proteome</keyword>
<proteinExistence type="predicted"/>
<organism evidence="1 2">
    <name type="scientific">Taklimakanibacter albus</name>
    <dbReference type="NCBI Taxonomy" id="2800327"/>
    <lineage>
        <taxon>Bacteria</taxon>
        <taxon>Pseudomonadati</taxon>
        <taxon>Pseudomonadota</taxon>
        <taxon>Alphaproteobacteria</taxon>
        <taxon>Hyphomicrobiales</taxon>
        <taxon>Aestuariivirgaceae</taxon>
        <taxon>Taklimakanibacter</taxon>
    </lineage>
</organism>
<dbReference type="Proteomes" id="UP000616151">
    <property type="component" value="Unassembled WGS sequence"/>
</dbReference>
<evidence type="ECO:0000313" key="2">
    <source>
        <dbReference type="Proteomes" id="UP000616151"/>
    </source>
</evidence>
<sequence length="97" mass="10985">MADLQHVTVEDRIIHYLQLPNQIADLKVAVARLETKMDVVISQDKKTEVRFEDHDSRLVSLEQHGVATSAKLGLGKYFFEILWSIILALIGAGVWLK</sequence>
<reference evidence="1" key="1">
    <citation type="submission" date="2021-01" db="EMBL/GenBank/DDBJ databases">
        <authorList>
            <person name="Sun Q."/>
        </authorList>
    </citation>
    <scope>NUCLEOTIDE SEQUENCE</scope>
    <source>
        <strain evidence="1">YIM B02566</strain>
    </source>
</reference>